<sequence>MRHQCQNTFVFHVIDIGQFPCNAEISHHFQEVWKISKIQCLLAGILANLIFAMMILLSGVRFALESPKISLYLDVKRCAMGHLLELPIYFKMCANWLGFVDLPSGFNRDSSHTCSYGEKAKLPNHECVKIIMVYDRINTENSSSLTADYISLCDTLIGWFEYDNWSYTINNGPVLMARNEHAAHMEILVSKTERQRTASEVDGLRDRAHIRARRETTQNVTIETVLILDELYIAKMAEAGYSSDAQLTKLMQLKWSGVQAEWGKANVLGYKVVLEIKQIVFWRKNPEYCSVWLSHYN</sequence>
<comment type="caution">
    <text evidence="2">The sequence shown here is derived from an EMBL/GenBank/DDBJ whole genome shotgun (WGS) entry which is preliminary data.</text>
</comment>
<evidence type="ECO:0000256" key="1">
    <source>
        <dbReference type="SAM" id="Phobius"/>
    </source>
</evidence>
<proteinExistence type="predicted"/>
<organism evidence="2 3">
    <name type="scientific">Dreissena polymorpha</name>
    <name type="common">Zebra mussel</name>
    <name type="synonym">Mytilus polymorpha</name>
    <dbReference type="NCBI Taxonomy" id="45954"/>
    <lineage>
        <taxon>Eukaryota</taxon>
        <taxon>Metazoa</taxon>
        <taxon>Spiralia</taxon>
        <taxon>Lophotrochozoa</taxon>
        <taxon>Mollusca</taxon>
        <taxon>Bivalvia</taxon>
        <taxon>Autobranchia</taxon>
        <taxon>Heteroconchia</taxon>
        <taxon>Euheterodonta</taxon>
        <taxon>Imparidentia</taxon>
        <taxon>Neoheterodontei</taxon>
        <taxon>Myida</taxon>
        <taxon>Dreissenoidea</taxon>
        <taxon>Dreissenidae</taxon>
        <taxon>Dreissena</taxon>
    </lineage>
</organism>
<reference evidence="2" key="2">
    <citation type="submission" date="2020-11" db="EMBL/GenBank/DDBJ databases">
        <authorList>
            <person name="McCartney M.A."/>
            <person name="Auch B."/>
            <person name="Kono T."/>
            <person name="Mallez S."/>
            <person name="Becker A."/>
            <person name="Gohl D.M."/>
            <person name="Silverstein K.A.T."/>
            <person name="Koren S."/>
            <person name="Bechman K.B."/>
            <person name="Herman A."/>
            <person name="Abrahante J.E."/>
            <person name="Garbe J."/>
        </authorList>
    </citation>
    <scope>NUCLEOTIDE SEQUENCE</scope>
    <source>
        <strain evidence="2">Duluth1</strain>
        <tissue evidence="2">Whole animal</tissue>
    </source>
</reference>
<keyword evidence="3" id="KW-1185">Reference proteome</keyword>
<dbReference type="AlphaFoldDB" id="A0A9D4DAW8"/>
<feature type="transmembrane region" description="Helical" evidence="1">
    <location>
        <begin position="40"/>
        <end position="64"/>
    </location>
</feature>
<dbReference type="EMBL" id="JAIWYP010000011">
    <property type="protein sequence ID" value="KAH3741342.1"/>
    <property type="molecule type" value="Genomic_DNA"/>
</dbReference>
<accession>A0A9D4DAW8</accession>
<keyword evidence="1" id="KW-0812">Transmembrane</keyword>
<gene>
    <name evidence="2" type="ORF">DPMN_048066</name>
</gene>
<keyword evidence="1" id="KW-0472">Membrane</keyword>
<protein>
    <submittedName>
        <fullName evidence="2">Uncharacterized protein</fullName>
    </submittedName>
</protein>
<keyword evidence="1" id="KW-1133">Transmembrane helix</keyword>
<name>A0A9D4DAW8_DREPO</name>
<evidence type="ECO:0000313" key="3">
    <source>
        <dbReference type="Proteomes" id="UP000828390"/>
    </source>
</evidence>
<reference evidence="2" key="1">
    <citation type="journal article" date="2019" name="bioRxiv">
        <title>The Genome of the Zebra Mussel, Dreissena polymorpha: A Resource for Invasive Species Research.</title>
        <authorList>
            <person name="McCartney M.A."/>
            <person name="Auch B."/>
            <person name="Kono T."/>
            <person name="Mallez S."/>
            <person name="Zhang Y."/>
            <person name="Obille A."/>
            <person name="Becker A."/>
            <person name="Abrahante J.E."/>
            <person name="Garbe J."/>
            <person name="Badalamenti J.P."/>
            <person name="Herman A."/>
            <person name="Mangelson H."/>
            <person name="Liachko I."/>
            <person name="Sullivan S."/>
            <person name="Sone E.D."/>
            <person name="Koren S."/>
            <person name="Silverstein K.A.T."/>
            <person name="Beckman K.B."/>
            <person name="Gohl D.M."/>
        </authorList>
    </citation>
    <scope>NUCLEOTIDE SEQUENCE</scope>
    <source>
        <strain evidence="2">Duluth1</strain>
        <tissue evidence="2">Whole animal</tissue>
    </source>
</reference>
<dbReference type="Proteomes" id="UP000828390">
    <property type="component" value="Unassembled WGS sequence"/>
</dbReference>
<evidence type="ECO:0000313" key="2">
    <source>
        <dbReference type="EMBL" id="KAH3741342.1"/>
    </source>
</evidence>